<sequence>MFNTPSLLITPSLFLQKLILQAATFPRPNALPPRSGFPLCYTPPHAAFFLYYYPCFLLSSSTRKRYSTVLLFSRLNRAFLLSPEHLLRRVSRRNSLSSSKPSTELRASPQTFSSVEGIPRCSFYTELFSPPEQGFSSVG</sequence>
<evidence type="ECO:0000313" key="3">
    <source>
        <dbReference type="Proteomes" id="UP001418222"/>
    </source>
</evidence>
<proteinExistence type="predicted"/>
<comment type="caution">
    <text evidence="2">The sequence shown here is derived from an EMBL/GenBank/DDBJ whole genome shotgun (WGS) entry which is preliminary data.</text>
</comment>
<dbReference type="AlphaFoldDB" id="A0AAP0BZ51"/>
<name>A0AAP0BZ51_9ASPA</name>
<keyword evidence="3" id="KW-1185">Reference proteome</keyword>
<dbReference type="Proteomes" id="UP001418222">
    <property type="component" value="Unassembled WGS sequence"/>
</dbReference>
<reference evidence="2 3" key="1">
    <citation type="journal article" date="2022" name="Nat. Plants">
        <title>Genomes of leafy and leafless Platanthera orchids illuminate the evolution of mycoheterotrophy.</title>
        <authorList>
            <person name="Li M.H."/>
            <person name="Liu K.W."/>
            <person name="Li Z."/>
            <person name="Lu H.C."/>
            <person name="Ye Q.L."/>
            <person name="Zhang D."/>
            <person name="Wang J.Y."/>
            <person name="Li Y.F."/>
            <person name="Zhong Z.M."/>
            <person name="Liu X."/>
            <person name="Yu X."/>
            <person name="Liu D.K."/>
            <person name="Tu X.D."/>
            <person name="Liu B."/>
            <person name="Hao Y."/>
            <person name="Liao X.Y."/>
            <person name="Jiang Y.T."/>
            <person name="Sun W.H."/>
            <person name="Chen J."/>
            <person name="Chen Y.Q."/>
            <person name="Ai Y."/>
            <person name="Zhai J.W."/>
            <person name="Wu S.S."/>
            <person name="Zhou Z."/>
            <person name="Hsiao Y.Y."/>
            <person name="Wu W.L."/>
            <person name="Chen Y.Y."/>
            <person name="Lin Y.F."/>
            <person name="Hsu J.L."/>
            <person name="Li C.Y."/>
            <person name="Wang Z.W."/>
            <person name="Zhao X."/>
            <person name="Zhong W.Y."/>
            <person name="Ma X.K."/>
            <person name="Ma L."/>
            <person name="Huang J."/>
            <person name="Chen G.Z."/>
            <person name="Huang M.Z."/>
            <person name="Huang L."/>
            <person name="Peng D.H."/>
            <person name="Luo Y.B."/>
            <person name="Zou S.Q."/>
            <person name="Chen S.P."/>
            <person name="Lan S."/>
            <person name="Tsai W.C."/>
            <person name="Van de Peer Y."/>
            <person name="Liu Z.J."/>
        </authorList>
    </citation>
    <scope>NUCLEOTIDE SEQUENCE [LARGE SCALE GENOMIC DNA]</scope>
    <source>
        <strain evidence="2">Lor287</strain>
    </source>
</reference>
<evidence type="ECO:0000256" key="1">
    <source>
        <dbReference type="SAM" id="MobiDB-lite"/>
    </source>
</evidence>
<accession>A0AAP0BZ51</accession>
<feature type="region of interest" description="Disordered" evidence="1">
    <location>
        <begin position="91"/>
        <end position="111"/>
    </location>
</feature>
<protein>
    <submittedName>
        <fullName evidence="2">Uncharacterized protein</fullName>
    </submittedName>
</protein>
<evidence type="ECO:0000313" key="2">
    <source>
        <dbReference type="EMBL" id="KAK8955019.1"/>
    </source>
</evidence>
<dbReference type="EMBL" id="JBBWWQ010000002">
    <property type="protein sequence ID" value="KAK8955019.1"/>
    <property type="molecule type" value="Genomic_DNA"/>
</dbReference>
<gene>
    <name evidence="2" type="ORF">KSP39_PZI001852</name>
</gene>
<organism evidence="2 3">
    <name type="scientific">Platanthera zijinensis</name>
    <dbReference type="NCBI Taxonomy" id="2320716"/>
    <lineage>
        <taxon>Eukaryota</taxon>
        <taxon>Viridiplantae</taxon>
        <taxon>Streptophyta</taxon>
        <taxon>Embryophyta</taxon>
        <taxon>Tracheophyta</taxon>
        <taxon>Spermatophyta</taxon>
        <taxon>Magnoliopsida</taxon>
        <taxon>Liliopsida</taxon>
        <taxon>Asparagales</taxon>
        <taxon>Orchidaceae</taxon>
        <taxon>Orchidoideae</taxon>
        <taxon>Orchideae</taxon>
        <taxon>Orchidinae</taxon>
        <taxon>Platanthera</taxon>
    </lineage>
</organism>